<dbReference type="InterPro" id="IPR000795">
    <property type="entry name" value="T_Tr_GTP-bd_dom"/>
</dbReference>
<dbReference type="InterPro" id="IPR005225">
    <property type="entry name" value="Small_GTP-bd"/>
</dbReference>
<dbReference type="InterPro" id="IPR053905">
    <property type="entry name" value="EF-G-like_DII"/>
</dbReference>
<dbReference type="NCBIfam" id="TIGR00231">
    <property type="entry name" value="small_GTP"/>
    <property type="match status" value="1"/>
</dbReference>
<comment type="function">
    <text evidence="7 8">One of the essential components for the initiation of protein synthesis. Protects formylmethionyl-tRNA from spontaneous hydrolysis and promotes its binding to the 30S ribosomal subunits. Also involved in the hydrolysis of GTP during the formation of the 70S ribosomal complex.</text>
</comment>
<feature type="binding site" evidence="7">
    <location>
        <begin position="406"/>
        <end position="413"/>
    </location>
    <ligand>
        <name>GTP</name>
        <dbReference type="ChEBI" id="CHEBI:37565"/>
    </ligand>
</feature>
<reference evidence="11" key="1">
    <citation type="journal article" date="2020" name="mSystems">
        <title>Genome- and Community-Level Interaction Insights into Carbon Utilization and Element Cycling Functions of Hydrothermarchaeota in Hydrothermal Sediment.</title>
        <authorList>
            <person name="Zhou Z."/>
            <person name="Liu Y."/>
            <person name="Xu W."/>
            <person name="Pan J."/>
            <person name="Luo Z.H."/>
            <person name="Li M."/>
        </authorList>
    </citation>
    <scope>NUCLEOTIDE SEQUENCE [LARGE SCALE GENOMIC DNA]</scope>
    <source>
        <strain evidence="11">SpSt-897</strain>
    </source>
</reference>
<evidence type="ECO:0000256" key="4">
    <source>
        <dbReference type="ARBA" id="ARBA00022741"/>
    </source>
</evidence>
<keyword evidence="5 7" id="KW-0648">Protein biosynthesis</keyword>
<dbReference type="InterPro" id="IPR023115">
    <property type="entry name" value="TIF_IF2_dom3"/>
</dbReference>
<dbReference type="GO" id="GO:0005829">
    <property type="term" value="C:cytosol"/>
    <property type="evidence" value="ECO:0007669"/>
    <property type="project" value="TreeGrafter"/>
</dbReference>
<dbReference type="InterPro" id="IPR027417">
    <property type="entry name" value="P-loop_NTPase"/>
</dbReference>
<evidence type="ECO:0000256" key="1">
    <source>
        <dbReference type="ARBA" id="ARBA00007733"/>
    </source>
</evidence>
<dbReference type="InterPro" id="IPR036925">
    <property type="entry name" value="TIF_IF2_dom3_sf"/>
</dbReference>
<comment type="subcellular location">
    <subcellularLocation>
        <location evidence="7">Cytoplasm</location>
    </subcellularLocation>
</comment>
<dbReference type="GO" id="GO:0003743">
    <property type="term" value="F:translation initiation factor activity"/>
    <property type="evidence" value="ECO:0007669"/>
    <property type="project" value="UniProtKB-UniRule"/>
</dbReference>
<dbReference type="Pfam" id="PF22042">
    <property type="entry name" value="EF-G_D2"/>
    <property type="match status" value="1"/>
</dbReference>
<dbReference type="PANTHER" id="PTHR43381">
    <property type="entry name" value="TRANSLATION INITIATION FACTOR IF-2-RELATED"/>
    <property type="match status" value="1"/>
</dbReference>
<dbReference type="InterPro" id="IPR044145">
    <property type="entry name" value="IF2_II"/>
</dbReference>
<keyword evidence="6 7" id="KW-0342">GTP-binding</keyword>
<dbReference type="CDD" id="cd01887">
    <property type="entry name" value="IF2_eIF5B"/>
    <property type="match status" value="1"/>
</dbReference>
<feature type="domain" description="Tr-type G" evidence="10">
    <location>
        <begin position="397"/>
        <end position="566"/>
    </location>
</feature>
<proteinExistence type="inferred from homology"/>
<evidence type="ECO:0000313" key="11">
    <source>
        <dbReference type="EMBL" id="HGF34218.1"/>
    </source>
</evidence>
<gene>
    <name evidence="7" type="primary">infB</name>
    <name evidence="11" type="ORF">ENW96_07490</name>
</gene>
<feature type="compositionally biased region" description="Pro residues" evidence="9">
    <location>
        <begin position="214"/>
        <end position="226"/>
    </location>
</feature>
<evidence type="ECO:0000256" key="3">
    <source>
        <dbReference type="ARBA" id="ARBA00022540"/>
    </source>
</evidence>
<keyword evidence="3 7" id="KW-0396">Initiation factor</keyword>
<dbReference type="CDD" id="cd03702">
    <property type="entry name" value="IF2_mtIF2_II"/>
    <property type="match status" value="1"/>
</dbReference>
<name>A0A7C3UXT8_9BACT</name>
<feature type="compositionally biased region" description="Pro residues" evidence="9">
    <location>
        <begin position="121"/>
        <end position="130"/>
    </location>
</feature>
<dbReference type="Pfam" id="PF11987">
    <property type="entry name" value="IF-2"/>
    <property type="match status" value="1"/>
</dbReference>
<dbReference type="Pfam" id="PF00009">
    <property type="entry name" value="GTP_EFTU"/>
    <property type="match status" value="1"/>
</dbReference>
<comment type="caution">
    <text evidence="11">The sequence shown here is derived from an EMBL/GenBank/DDBJ whole genome shotgun (WGS) entry which is preliminary data.</text>
</comment>
<comment type="similarity">
    <text evidence="1 7 8">Belongs to the TRAFAC class translation factor GTPase superfamily. Classic translation factor GTPase family. IF-2 subfamily.</text>
</comment>
<dbReference type="CDD" id="cd03692">
    <property type="entry name" value="mtIF2_IVc"/>
    <property type="match status" value="1"/>
</dbReference>
<accession>A0A7C3UXT8</accession>
<dbReference type="SUPFAM" id="SSF50447">
    <property type="entry name" value="Translation proteins"/>
    <property type="match status" value="2"/>
</dbReference>
<dbReference type="EMBL" id="DTMF01000188">
    <property type="protein sequence ID" value="HGF34218.1"/>
    <property type="molecule type" value="Genomic_DNA"/>
</dbReference>
<evidence type="ECO:0000256" key="7">
    <source>
        <dbReference type="HAMAP-Rule" id="MF_00100"/>
    </source>
</evidence>
<keyword evidence="4 7" id="KW-0547">Nucleotide-binding</keyword>
<dbReference type="FunFam" id="3.40.50.300:FF:000019">
    <property type="entry name" value="Translation initiation factor IF-2"/>
    <property type="match status" value="1"/>
</dbReference>
<feature type="binding site" evidence="7">
    <location>
        <begin position="452"/>
        <end position="456"/>
    </location>
    <ligand>
        <name>GTP</name>
        <dbReference type="ChEBI" id="CHEBI:37565"/>
    </ligand>
</feature>
<feature type="compositionally biased region" description="Pro residues" evidence="9">
    <location>
        <begin position="166"/>
        <end position="179"/>
    </location>
</feature>
<sequence>MPRIRVQSLAKELKVDVLQLMQHLKEDLGLHVTYLSTLDEGVASQIRQLMSQEKAQVEELRIGENVKRRRRVAPVVPPQSAAPPEEAPAAPTPPPEEAPKAKRPRATKARVVELPPKEEAPPAPPAPPVRPAEIGGQASAAEAVPPVQESGAPVRRKKAEAEKTPPAQPVVQPPAPAKTPPTAVKRAKSRLKRKETPARIISLPTEPPAVEAPVTPPPPAAAPQPEPEAKPKWEAAPVAGPPQPAAPAKPEAKGKKKAKKVEVVEIPKGKPAKKREVRERADLYAEGEGRVPGRKKGLKKAIKKVGKAELTVPKAIKRRVKVGESITVGEVAKRMGIKSSEVIKQLLSMGVMANINYPIDYDSAVIVASEFGFEVERAEIQEEDLLAVAEEKGEAVPRPPVVTIMGHVDHGKTSLLDAIRESRVVASEAGGITQHIGAYHVALPQGDVVFLDTPGHEAFTAMRARGAQVTDLVVLVVAADDGVMEQTQEAINHARAAGVPLVVAVNKIDKPNANPERVKRELANLGVVPEEWGGDILFAEVSAKKRIGIDDLLEKILLQAEVLDLKAPAETLAYGRIIEARLDKGRGPVGTVLVQKGTLRQGDYFVCGPQYGRVRALFDDMGNRVEKVTPGLPVEVQGFSGVPEAGDEFQVLEDERKVKQIAMMRQHKQREAALARLSRVSLERLYQQIKEGAVKELKVILKADVQGSIEALTKALSELGNQDVKVNIIHTGIGEVTESDIMLASASDAIVVGFNVKTNPKAQALAEQEQVDVRFYDIIYNLLNEIQAAMEGMLEPVVEEKVMGQAEVRAVFSISKVGTVAGCMVQEGKIERNSLARVKRKGEVVAEGARINSLKRFKEDVKEVVAGYECGIGLDRFNAFEVGDIIEAYVQEKVKAALASPAAREPREPKEE</sequence>
<evidence type="ECO:0000256" key="6">
    <source>
        <dbReference type="ARBA" id="ARBA00023134"/>
    </source>
</evidence>
<dbReference type="InterPro" id="IPR000178">
    <property type="entry name" value="TF_IF2_bacterial-like"/>
</dbReference>
<dbReference type="FunFam" id="2.40.30.10:FF:000008">
    <property type="entry name" value="Translation initiation factor IF-2"/>
    <property type="match status" value="1"/>
</dbReference>
<dbReference type="InterPro" id="IPR015760">
    <property type="entry name" value="TIF_IF2"/>
</dbReference>
<keyword evidence="7" id="KW-0963">Cytoplasm</keyword>
<dbReference type="PROSITE" id="PS51722">
    <property type="entry name" value="G_TR_2"/>
    <property type="match status" value="1"/>
</dbReference>
<organism evidence="11">
    <name type="scientific">Desulfobacca acetoxidans</name>
    <dbReference type="NCBI Taxonomy" id="60893"/>
    <lineage>
        <taxon>Bacteria</taxon>
        <taxon>Pseudomonadati</taxon>
        <taxon>Thermodesulfobacteriota</taxon>
        <taxon>Desulfobaccia</taxon>
        <taxon>Desulfobaccales</taxon>
        <taxon>Desulfobaccaceae</taxon>
        <taxon>Desulfobacca</taxon>
    </lineage>
</organism>
<dbReference type="InterPro" id="IPR006847">
    <property type="entry name" value="IF2_N"/>
</dbReference>
<feature type="binding site" evidence="7">
    <location>
        <begin position="506"/>
        <end position="509"/>
    </location>
    <ligand>
        <name>GTP</name>
        <dbReference type="ChEBI" id="CHEBI:37565"/>
    </ligand>
</feature>
<dbReference type="InterPro" id="IPR009000">
    <property type="entry name" value="Transl_B-barrel_sf"/>
</dbReference>
<evidence type="ECO:0000259" key="10">
    <source>
        <dbReference type="PROSITE" id="PS51722"/>
    </source>
</evidence>
<evidence type="ECO:0000256" key="9">
    <source>
        <dbReference type="SAM" id="MobiDB-lite"/>
    </source>
</evidence>
<dbReference type="Gene3D" id="3.40.50.300">
    <property type="entry name" value="P-loop containing nucleotide triphosphate hydrolases"/>
    <property type="match status" value="1"/>
</dbReference>
<evidence type="ECO:0000256" key="2">
    <source>
        <dbReference type="ARBA" id="ARBA00020675"/>
    </source>
</evidence>
<dbReference type="GO" id="GO:0003924">
    <property type="term" value="F:GTPase activity"/>
    <property type="evidence" value="ECO:0007669"/>
    <property type="project" value="UniProtKB-UniRule"/>
</dbReference>
<dbReference type="Gene3D" id="1.10.10.2480">
    <property type="match status" value="1"/>
</dbReference>
<dbReference type="Pfam" id="PF04760">
    <property type="entry name" value="IF2_N"/>
    <property type="match status" value="2"/>
</dbReference>
<feature type="region of interest" description="G-domain" evidence="7">
    <location>
        <begin position="400"/>
        <end position="548"/>
    </location>
</feature>
<dbReference type="SUPFAM" id="SSF52156">
    <property type="entry name" value="Initiation factor IF2/eIF5b, domain 3"/>
    <property type="match status" value="1"/>
</dbReference>
<feature type="region of interest" description="Disordered" evidence="9">
    <location>
        <begin position="71"/>
        <end position="260"/>
    </location>
</feature>
<dbReference type="HAMAP" id="MF_00100_B">
    <property type="entry name" value="IF_2_B"/>
    <property type="match status" value="1"/>
</dbReference>
<dbReference type="Gene3D" id="3.40.50.10050">
    <property type="entry name" value="Translation initiation factor IF- 2, domain 3"/>
    <property type="match status" value="1"/>
</dbReference>
<protein>
    <recommendedName>
        <fullName evidence="2 7">Translation initiation factor IF-2</fullName>
    </recommendedName>
</protein>
<dbReference type="AlphaFoldDB" id="A0A7C3UXT8"/>
<evidence type="ECO:0000256" key="5">
    <source>
        <dbReference type="ARBA" id="ARBA00022917"/>
    </source>
</evidence>
<dbReference type="SUPFAM" id="SSF52540">
    <property type="entry name" value="P-loop containing nucleoside triphosphate hydrolases"/>
    <property type="match status" value="1"/>
</dbReference>
<dbReference type="NCBIfam" id="TIGR00487">
    <property type="entry name" value="IF-2"/>
    <property type="match status" value="1"/>
</dbReference>
<dbReference type="GO" id="GO:0005525">
    <property type="term" value="F:GTP binding"/>
    <property type="evidence" value="ECO:0007669"/>
    <property type="project" value="UniProtKB-KW"/>
</dbReference>
<evidence type="ECO:0000256" key="8">
    <source>
        <dbReference type="RuleBase" id="RU000644"/>
    </source>
</evidence>
<dbReference type="Gene3D" id="2.40.30.10">
    <property type="entry name" value="Translation factors"/>
    <property type="match status" value="2"/>
</dbReference>
<dbReference type="FunFam" id="2.40.30.10:FF:000007">
    <property type="entry name" value="Translation initiation factor IF-2"/>
    <property type="match status" value="1"/>
</dbReference>
<dbReference type="PANTHER" id="PTHR43381:SF5">
    <property type="entry name" value="TR-TYPE G DOMAIN-CONTAINING PROTEIN"/>
    <property type="match status" value="1"/>
</dbReference>
<dbReference type="FunFam" id="3.40.50.10050:FF:000001">
    <property type="entry name" value="Translation initiation factor IF-2"/>
    <property type="match status" value="1"/>
</dbReference>